<sequence length="23" mass="2257">MLSFAGKNGGIGVVVNELIGPLA</sequence>
<protein>
    <submittedName>
        <fullName evidence="1">Uncharacterized protein</fullName>
    </submittedName>
</protein>
<dbReference type="EMBL" id="UINC01056000">
    <property type="protein sequence ID" value="SVB75523.1"/>
    <property type="molecule type" value="Genomic_DNA"/>
</dbReference>
<evidence type="ECO:0000313" key="1">
    <source>
        <dbReference type="EMBL" id="SVB75523.1"/>
    </source>
</evidence>
<dbReference type="AlphaFoldDB" id="A0A382GLP5"/>
<gene>
    <name evidence="1" type="ORF">METZ01_LOCUS228377</name>
</gene>
<proteinExistence type="predicted"/>
<name>A0A382GLP5_9ZZZZ</name>
<accession>A0A382GLP5</accession>
<organism evidence="1">
    <name type="scientific">marine metagenome</name>
    <dbReference type="NCBI Taxonomy" id="408172"/>
    <lineage>
        <taxon>unclassified sequences</taxon>
        <taxon>metagenomes</taxon>
        <taxon>ecological metagenomes</taxon>
    </lineage>
</organism>
<reference evidence="1" key="1">
    <citation type="submission" date="2018-05" db="EMBL/GenBank/DDBJ databases">
        <authorList>
            <person name="Lanie J.A."/>
            <person name="Ng W.-L."/>
            <person name="Kazmierczak K.M."/>
            <person name="Andrzejewski T.M."/>
            <person name="Davidsen T.M."/>
            <person name="Wayne K.J."/>
            <person name="Tettelin H."/>
            <person name="Glass J.I."/>
            <person name="Rusch D."/>
            <person name="Podicherti R."/>
            <person name="Tsui H.-C.T."/>
            <person name="Winkler M.E."/>
        </authorList>
    </citation>
    <scope>NUCLEOTIDE SEQUENCE</scope>
</reference>